<accession>A0ABD1NU38</accession>
<keyword evidence="2" id="KW-1185">Reference proteome</keyword>
<protein>
    <submittedName>
        <fullName evidence="1">Uncharacterized protein</fullName>
    </submittedName>
</protein>
<dbReference type="Proteomes" id="UP001604336">
    <property type="component" value="Unassembled WGS sequence"/>
</dbReference>
<reference evidence="2" key="1">
    <citation type="submission" date="2024-07" db="EMBL/GenBank/DDBJ databases">
        <title>Two chromosome-level genome assemblies of Korean endemic species Abeliophyllum distichum and Forsythia ovata (Oleaceae).</title>
        <authorList>
            <person name="Jang H."/>
        </authorList>
    </citation>
    <scope>NUCLEOTIDE SEQUENCE [LARGE SCALE GENOMIC DNA]</scope>
</reference>
<comment type="caution">
    <text evidence="1">The sequence shown here is derived from an EMBL/GenBank/DDBJ whole genome shotgun (WGS) entry which is preliminary data.</text>
</comment>
<dbReference type="EMBL" id="JBFOLK010000212">
    <property type="protein sequence ID" value="KAL2455132.1"/>
    <property type="molecule type" value="Genomic_DNA"/>
</dbReference>
<evidence type="ECO:0000313" key="1">
    <source>
        <dbReference type="EMBL" id="KAL2455132.1"/>
    </source>
</evidence>
<sequence>MLQTELKELPSIDYALRRPYVVHEHSSKLTKSDSTKLETSVTMCIMNRRTPWHEVQCRFGSYFIDSENEYKDDDDLFHEQNITEGIEIEVEDRVLEGVRDIVNEVDDLEYSYFE</sequence>
<organism evidence="1 2">
    <name type="scientific">Abeliophyllum distichum</name>
    <dbReference type="NCBI Taxonomy" id="126358"/>
    <lineage>
        <taxon>Eukaryota</taxon>
        <taxon>Viridiplantae</taxon>
        <taxon>Streptophyta</taxon>
        <taxon>Embryophyta</taxon>
        <taxon>Tracheophyta</taxon>
        <taxon>Spermatophyta</taxon>
        <taxon>Magnoliopsida</taxon>
        <taxon>eudicotyledons</taxon>
        <taxon>Gunneridae</taxon>
        <taxon>Pentapetalae</taxon>
        <taxon>asterids</taxon>
        <taxon>lamiids</taxon>
        <taxon>Lamiales</taxon>
        <taxon>Oleaceae</taxon>
        <taxon>Forsythieae</taxon>
        <taxon>Abeliophyllum</taxon>
    </lineage>
</organism>
<evidence type="ECO:0000313" key="2">
    <source>
        <dbReference type="Proteomes" id="UP001604336"/>
    </source>
</evidence>
<proteinExistence type="predicted"/>
<dbReference type="AlphaFoldDB" id="A0ABD1NU38"/>
<name>A0ABD1NU38_9LAMI</name>
<gene>
    <name evidence="1" type="ORF">Adt_47438</name>
</gene>